<evidence type="ECO:0000256" key="3">
    <source>
        <dbReference type="ARBA" id="ARBA00022801"/>
    </source>
</evidence>
<keyword evidence="6" id="KW-1185">Reference proteome</keyword>
<evidence type="ECO:0000313" key="6">
    <source>
        <dbReference type="Proteomes" id="UP000267049"/>
    </source>
</evidence>
<evidence type="ECO:0000313" key="5">
    <source>
        <dbReference type="EMBL" id="RNF84240.1"/>
    </source>
</evidence>
<comment type="pathway">
    <text evidence="1 4">Glycan biosynthesis; trehalose biosynthesis.</text>
</comment>
<dbReference type="SUPFAM" id="SSF56784">
    <property type="entry name" value="HAD-like"/>
    <property type="match status" value="1"/>
</dbReference>
<accession>A0A3M8SZB4</accession>
<organism evidence="5 6">
    <name type="scientific">Montanilutibacter psychrotolerans</name>
    <dbReference type="NCBI Taxonomy" id="1327343"/>
    <lineage>
        <taxon>Bacteria</taxon>
        <taxon>Pseudomonadati</taxon>
        <taxon>Pseudomonadota</taxon>
        <taxon>Gammaproteobacteria</taxon>
        <taxon>Lysobacterales</taxon>
        <taxon>Lysobacteraceae</taxon>
        <taxon>Montanilutibacter</taxon>
    </lineage>
</organism>
<evidence type="ECO:0000256" key="2">
    <source>
        <dbReference type="ARBA" id="ARBA00008770"/>
    </source>
</evidence>
<dbReference type="Proteomes" id="UP000267049">
    <property type="component" value="Unassembled WGS sequence"/>
</dbReference>
<dbReference type="InterPro" id="IPR023214">
    <property type="entry name" value="HAD_sf"/>
</dbReference>
<comment type="cofactor">
    <cofactor evidence="4">
        <name>Mg(2+)</name>
        <dbReference type="ChEBI" id="CHEBI:18420"/>
    </cofactor>
</comment>
<dbReference type="Gene3D" id="3.40.50.1000">
    <property type="entry name" value="HAD superfamily/HAD-like"/>
    <property type="match status" value="1"/>
</dbReference>
<dbReference type="AlphaFoldDB" id="A0A3M8SZB4"/>
<dbReference type="UniPathway" id="UPA00299"/>
<proteinExistence type="inferred from homology"/>
<dbReference type="NCBIfam" id="TIGR01484">
    <property type="entry name" value="HAD-SF-IIB"/>
    <property type="match status" value="1"/>
</dbReference>
<sequence length="258" mass="27388">MAADLPRLPPPPPALHDWALLLDVDGTLLDFADRPEAVRVPAELLDTLSRLHIALDGAVALVSGRPLAQLDALFAPLQLPAAGLHGLELREGGEWASTGQPPPGLALVRDAAQALVDKFDGALLEDKGTTLALHWRGSPAAEEPLHEFATSALIGLPGYHLQAGKYVFELRPDGADKGHAILALMSHPQFLDRRPVFVGDDLTDEQGFVAINAHGGHSVLVGQRTPTAAHHALHDPDATRTWLRDVALRLAPSGPVNG</sequence>
<dbReference type="CDD" id="cd01627">
    <property type="entry name" value="HAD_TPP"/>
    <property type="match status" value="1"/>
</dbReference>
<comment type="caution">
    <text evidence="5">The sequence shown here is derived from an EMBL/GenBank/DDBJ whole genome shotgun (WGS) entry which is preliminary data.</text>
</comment>
<dbReference type="EC" id="3.1.3.12" evidence="4"/>
<gene>
    <name evidence="5" type="primary">otsB</name>
    <name evidence="5" type="ORF">EER27_07565</name>
</gene>
<dbReference type="PANTHER" id="PTHR43768:SF3">
    <property type="entry name" value="TREHALOSE 6-PHOSPHATE PHOSPHATASE"/>
    <property type="match status" value="1"/>
</dbReference>
<dbReference type="EMBL" id="RIBS01000003">
    <property type="protein sequence ID" value="RNF84240.1"/>
    <property type="molecule type" value="Genomic_DNA"/>
</dbReference>
<dbReference type="GO" id="GO:0004805">
    <property type="term" value="F:trehalose-phosphatase activity"/>
    <property type="evidence" value="ECO:0007669"/>
    <property type="project" value="UniProtKB-EC"/>
</dbReference>
<dbReference type="InterPro" id="IPR044651">
    <property type="entry name" value="OTSB-like"/>
</dbReference>
<dbReference type="GO" id="GO:0000287">
    <property type="term" value="F:magnesium ion binding"/>
    <property type="evidence" value="ECO:0007669"/>
    <property type="project" value="UniProtKB-ARBA"/>
</dbReference>
<keyword evidence="4" id="KW-0479">Metal-binding</keyword>
<evidence type="ECO:0000256" key="1">
    <source>
        <dbReference type="ARBA" id="ARBA00005199"/>
    </source>
</evidence>
<dbReference type="NCBIfam" id="TIGR00685">
    <property type="entry name" value="T6PP"/>
    <property type="match status" value="1"/>
</dbReference>
<dbReference type="InterPro" id="IPR036412">
    <property type="entry name" value="HAD-like_sf"/>
</dbReference>
<comment type="catalytic activity">
    <reaction evidence="4">
        <text>alpha,alpha-trehalose 6-phosphate + H2O = alpha,alpha-trehalose + phosphate</text>
        <dbReference type="Rhea" id="RHEA:23420"/>
        <dbReference type="ChEBI" id="CHEBI:15377"/>
        <dbReference type="ChEBI" id="CHEBI:16551"/>
        <dbReference type="ChEBI" id="CHEBI:43474"/>
        <dbReference type="ChEBI" id="CHEBI:58429"/>
        <dbReference type="EC" id="3.1.3.12"/>
    </reaction>
</comment>
<comment type="similarity">
    <text evidence="2 4">Belongs to the trehalose phosphatase family.</text>
</comment>
<protein>
    <recommendedName>
        <fullName evidence="4">Trehalose 6-phosphate phosphatase</fullName>
        <ecNumber evidence="4">3.1.3.12</ecNumber>
    </recommendedName>
</protein>
<comment type="function">
    <text evidence="4">Removes the phosphate from trehalose 6-phosphate to produce free trehalose.</text>
</comment>
<reference evidence="5 6" key="1">
    <citation type="submission" date="2018-11" db="EMBL/GenBank/DDBJ databases">
        <title>Lysobacter cryohumiis sp. nov., isolated from soil in the Tianshan Mountains, Xinjiang, China.</title>
        <authorList>
            <person name="Luo Y."/>
            <person name="Sheng H."/>
        </authorList>
    </citation>
    <scope>NUCLEOTIDE SEQUENCE [LARGE SCALE GENOMIC DNA]</scope>
    <source>
        <strain evidence="5 6">ZS60</strain>
    </source>
</reference>
<dbReference type="InterPro" id="IPR006379">
    <property type="entry name" value="HAD-SF_hydro_IIB"/>
</dbReference>
<name>A0A3M8SZB4_9GAMM</name>
<dbReference type="PANTHER" id="PTHR43768">
    <property type="entry name" value="TREHALOSE 6-PHOSPHATE PHOSPHATASE"/>
    <property type="match status" value="1"/>
</dbReference>
<keyword evidence="4" id="KW-0460">Magnesium</keyword>
<evidence type="ECO:0000256" key="4">
    <source>
        <dbReference type="RuleBase" id="RU361117"/>
    </source>
</evidence>
<dbReference type="Pfam" id="PF02358">
    <property type="entry name" value="Trehalose_PPase"/>
    <property type="match status" value="1"/>
</dbReference>
<dbReference type="InterPro" id="IPR003337">
    <property type="entry name" value="Trehalose_PPase"/>
</dbReference>
<dbReference type="GO" id="GO:0005992">
    <property type="term" value="P:trehalose biosynthetic process"/>
    <property type="evidence" value="ECO:0007669"/>
    <property type="project" value="UniProtKB-UniPathway"/>
</dbReference>
<dbReference type="OrthoDB" id="9814913at2"/>
<dbReference type="Gene3D" id="3.30.70.1020">
    <property type="entry name" value="Trehalose-6-phosphate phosphatase related protein, domain 2"/>
    <property type="match status" value="1"/>
</dbReference>
<keyword evidence="3 4" id="KW-0378">Hydrolase</keyword>